<protein>
    <submittedName>
        <fullName evidence="2">Hypp4946 protein</fullName>
    </submittedName>
</protein>
<feature type="region of interest" description="Disordered" evidence="1">
    <location>
        <begin position="67"/>
        <end position="144"/>
    </location>
</feature>
<organism evidence="2 3">
    <name type="scientific">Branchiostoma lanceolatum</name>
    <name type="common">Common lancelet</name>
    <name type="synonym">Amphioxus lanceolatum</name>
    <dbReference type="NCBI Taxonomy" id="7740"/>
    <lineage>
        <taxon>Eukaryota</taxon>
        <taxon>Metazoa</taxon>
        <taxon>Chordata</taxon>
        <taxon>Cephalochordata</taxon>
        <taxon>Leptocardii</taxon>
        <taxon>Amphioxiformes</taxon>
        <taxon>Branchiostomatidae</taxon>
        <taxon>Branchiostoma</taxon>
    </lineage>
</organism>
<feature type="compositionally biased region" description="Gly residues" evidence="1">
    <location>
        <begin position="91"/>
        <end position="104"/>
    </location>
</feature>
<dbReference type="EMBL" id="OV696693">
    <property type="protein sequence ID" value="CAH1272827.1"/>
    <property type="molecule type" value="Genomic_DNA"/>
</dbReference>
<dbReference type="Proteomes" id="UP000838412">
    <property type="component" value="Chromosome 8"/>
</dbReference>
<evidence type="ECO:0000313" key="3">
    <source>
        <dbReference type="Proteomes" id="UP000838412"/>
    </source>
</evidence>
<keyword evidence="3" id="KW-1185">Reference proteome</keyword>
<evidence type="ECO:0000256" key="1">
    <source>
        <dbReference type="SAM" id="MobiDB-lite"/>
    </source>
</evidence>
<proteinExistence type="predicted"/>
<evidence type="ECO:0000313" key="2">
    <source>
        <dbReference type="EMBL" id="CAH1272827.1"/>
    </source>
</evidence>
<sequence length="144" mass="14056">MSVGTAGVSTSAGASMASSFPGEVVSGVKYTTAAPRGDGTKAQVGKGHAAHEVSCVVIAAARRLATGSSLPFSGSPRSPFPPGYQPRADGRGVGTGRGGHGMAPGGTEQSCGSHRPKDPATPPRAPVHIGDNGPGSPGDLTALN</sequence>
<reference evidence="2" key="1">
    <citation type="submission" date="2022-01" db="EMBL/GenBank/DDBJ databases">
        <authorList>
            <person name="Braso-Vives M."/>
        </authorList>
    </citation>
    <scope>NUCLEOTIDE SEQUENCE</scope>
</reference>
<accession>A0A8K0EZX8</accession>
<gene>
    <name evidence="2" type="primary">Hypp4946</name>
    <name evidence="2" type="ORF">BLAG_LOCUS24363</name>
</gene>
<name>A0A8K0EZX8_BRALA</name>
<dbReference type="AlphaFoldDB" id="A0A8K0EZX8"/>
<feature type="compositionally biased region" description="Low complexity" evidence="1">
    <location>
        <begin position="67"/>
        <end position="77"/>
    </location>
</feature>